<dbReference type="Pfam" id="PF03150">
    <property type="entry name" value="CCP_MauG"/>
    <property type="match status" value="1"/>
</dbReference>
<evidence type="ECO:0000256" key="8">
    <source>
        <dbReference type="SAM" id="MobiDB-lite"/>
    </source>
</evidence>
<dbReference type="PANTHER" id="PTHR30600">
    <property type="entry name" value="CYTOCHROME C PEROXIDASE-RELATED"/>
    <property type="match status" value="1"/>
</dbReference>
<reference evidence="11 12" key="1">
    <citation type="submission" date="2019-02" db="EMBL/GenBank/DDBJ databases">
        <title>Prokaryotic population dynamics and viral predation in marine succession experiment using metagenomics: the confinement effect.</title>
        <authorList>
            <person name="Haro-Moreno J.M."/>
            <person name="Rodriguez-Valera F."/>
            <person name="Lopez-Perez M."/>
        </authorList>
    </citation>
    <scope>NUCLEOTIDE SEQUENCE [LARGE SCALE GENOMIC DNA]</scope>
    <source>
        <strain evidence="11">MED-G170</strain>
    </source>
</reference>
<proteinExistence type="predicted"/>
<evidence type="ECO:0000256" key="2">
    <source>
        <dbReference type="ARBA" id="ARBA00022617"/>
    </source>
</evidence>
<evidence type="ECO:0000256" key="6">
    <source>
        <dbReference type="ARBA" id="ARBA00023004"/>
    </source>
</evidence>
<feature type="domain" description="Cytochrome c" evidence="10">
    <location>
        <begin position="92"/>
        <end position="223"/>
    </location>
</feature>
<dbReference type="InterPro" id="IPR051395">
    <property type="entry name" value="Cytochrome_c_Peroxidase/MauG"/>
</dbReference>
<feature type="signal peptide" evidence="9">
    <location>
        <begin position="1"/>
        <end position="33"/>
    </location>
</feature>
<evidence type="ECO:0000313" key="11">
    <source>
        <dbReference type="EMBL" id="RZO21001.1"/>
    </source>
</evidence>
<name>A0A520MIH8_9GAMM</name>
<dbReference type="InterPro" id="IPR004852">
    <property type="entry name" value="Di-haem_cyt_c_peroxidsae"/>
</dbReference>
<evidence type="ECO:0000256" key="4">
    <source>
        <dbReference type="ARBA" id="ARBA00022729"/>
    </source>
</evidence>
<comment type="caution">
    <text evidence="11">The sequence shown here is derived from an EMBL/GenBank/DDBJ whole genome shotgun (WGS) entry which is preliminary data.</text>
</comment>
<comment type="subcellular location">
    <subcellularLocation>
        <location evidence="1">Cell envelope</location>
    </subcellularLocation>
</comment>
<protein>
    <submittedName>
        <fullName evidence="11">Cytochrome-c peroxidase</fullName>
    </submittedName>
</protein>
<dbReference type="GO" id="GO:0030313">
    <property type="term" value="C:cell envelope"/>
    <property type="evidence" value="ECO:0007669"/>
    <property type="project" value="UniProtKB-SubCell"/>
</dbReference>
<keyword evidence="11" id="KW-0575">Peroxidase</keyword>
<dbReference type="GO" id="GO:0009055">
    <property type="term" value="F:electron transfer activity"/>
    <property type="evidence" value="ECO:0007669"/>
    <property type="project" value="InterPro"/>
</dbReference>
<dbReference type="GO" id="GO:0004130">
    <property type="term" value="F:cytochrome-c peroxidase activity"/>
    <property type="evidence" value="ECO:0007669"/>
    <property type="project" value="TreeGrafter"/>
</dbReference>
<evidence type="ECO:0000256" key="5">
    <source>
        <dbReference type="ARBA" id="ARBA00023002"/>
    </source>
</evidence>
<evidence type="ECO:0000256" key="9">
    <source>
        <dbReference type="SAM" id="SignalP"/>
    </source>
</evidence>
<evidence type="ECO:0000313" key="12">
    <source>
        <dbReference type="Proteomes" id="UP000315889"/>
    </source>
</evidence>
<dbReference type="PROSITE" id="PS51007">
    <property type="entry name" value="CYTC"/>
    <property type="match status" value="2"/>
</dbReference>
<evidence type="ECO:0000256" key="7">
    <source>
        <dbReference type="PROSITE-ProRule" id="PRU00433"/>
    </source>
</evidence>
<dbReference type="Proteomes" id="UP000315889">
    <property type="component" value="Unassembled WGS sequence"/>
</dbReference>
<keyword evidence="3 7" id="KW-0479">Metal-binding</keyword>
<keyword evidence="2 7" id="KW-0349">Heme</keyword>
<gene>
    <name evidence="11" type="ORF">EVB03_01865</name>
</gene>
<keyword evidence="5" id="KW-0560">Oxidoreductase</keyword>
<keyword evidence="4 9" id="KW-0732">Signal</keyword>
<evidence type="ECO:0000256" key="1">
    <source>
        <dbReference type="ARBA" id="ARBA00004196"/>
    </source>
</evidence>
<feature type="compositionally biased region" description="Basic and acidic residues" evidence="8">
    <location>
        <begin position="396"/>
        <end position="406"/>
    </location>
</feature>
<sequence>MGKALFYKRQYSAKISVSTLICAALFIASSAFAKEGDIQIQLADTCPPSFSLGTDNRCSLRHMYQLYDSLQDSGIGGLKTALPKARDGFSPQQIDLGRLLFFDPILSADNSVSCATCHNPKQGFSDAMGRSVGINGQIQTRSAPTLWNSAFLSSFFWDARAESLEEQAVGPLFSPAEMGNTPKQLLMSLKNTDTYVGLFKQAFPEQKAPISIGNIATALTAFQSSLISLNSRYDQYAHGYHDALNDDEIAGLNVFRSFVARCSQCHTPPLFTNQQIAVIGTPEPEGLPRDIGAEKTFKSKVLRGGFKVPTLRNIAQTAPYMHSGRFETLREAAEFYTGGRGHAVPEGEVLLLHWHISEPDLTNDELDRLVDFMKTLSDESLVPSTPAQLPSGLSFKHMENNHNEKS</sequence>
<dbReference type="PANTHER" id="PTHR30600:SF10">
    <property type="entry name" value="BLL6722 PROTEIN"/>
    <property type="match status" value="1"/>
</dbReference>
<feature type="chain" id="PRO_5021766655" evidence="9">
    <location>
        <begin position="34"/>
        <end position="406"/>
    </location>
</feature>
<dbReference type="InterPro" id="IPR036909">
    <property type="entry name" value="Cyt_c-like_dom_sf"/>
</dbReference>
<dbReference type="InterPro" id="IPR009056">
    <property type="entry name" value="Cyt_c-like_dom"/>
</dbReference>
<evidence type="ECO:0000259" key="10">
    <source>
        <dbReference type="PROSITE" id="PS51007"/>
    </source>
</evidence>
<keyword evidence="6 7" id="KW-0408">Iron</keyword>
<dbReference type="EMBL" id="SHBP01000002">
    <property type="protein sequence ID" value="RZO21001.1"/>
    <property type="molecule type" value="Genomic_DNA"/>
</dbReference>
<accession>A0A520MIH8</accession>
<dbReference type="GO" id="GO:0020037">
    <property type="term" value="F:heme binding"/>
    <property type="evidence" value="ECO:0007669"/>
    <property type="project" value="InterPro"/>
</dbReference>
<dbReference type="Gene3D" id="1.10.760.10">
    <property type="entry name" value="Cytochrome c-like domain"/>
    <property type="match status" value="2"/>
</dbReference>
<organism evidence="11 12">
    <name type="scientific">SAR92 clade bacterium</name>
    <dbReference type="NCBI Taxonomy" id="2315479"/>
    <lineage>
        <taxon>Bacteria</taxon>
        <taxon>Pseudomonadati</taxon>
        <taxon>Pseudomonadota</taxon>
        <taxon>Gammaproteobacteria</taxon>
        <taxon>Cellvibrionales</taxon>
        <taxon>Porticoccaceae</taxon>
        <taxon>SAR92 clade</taxon>
    </lineage>
</organism>
<feature type="region of interest" description="Disordered" evidence="8">
    <location>
        <begin position="381"/>
        <end position="406"/>
    </location>
</feature>
<dbReference type="GO" id="GO:0046872">
    <property type="term" value="F:metal ion binding"/>
    <property type="evidence" value="ECO:0007669"/>
    <property type="project" value="UniProtKB-KW"/>
</dbReference>
<feature type="domain" description="Cytochrome c" evidence="10">
    <location>
        <begin position="246"/>
        <end position="377"/>
    </location>
</feature>
<dbReference type="AlphaFoldDB" id="A0A520MIH8"/>
<dbReference type="SUPFAM" id="SSF46626">
    <property type="entry name" value="Cytochrome c"/>
    <property type="match status" value="2"/>
</dbReference>
<evidence type="ECO:0000256" key="3">
    <source>
        <dbReference type="ARBA" id="ARBA00022723"/>
    </source>
</evidence>